<evidence type="ECO:0000256" key="2">
    <source>
        <dbReference type="SAM" id="MobiDB-lite"/>
    </source>
</evidence>
<keyword evidence="1" id="KW-0175">Coiled coil</keyword>
<evidence type="ECO:0000313" key="4">
    <source>
        <dbReference type="Proteomes" id="UP001443914"/>
    </source>
</evidence>
<sequence>MTNSIPSKISPNSDKCFWSELHNRVEAVLEIRKSQLPSSASTTTDGESSRVKQMKEDSMLLIRGFDSIASSLSQLTGNIDNALQGTKDLAKSSAITEIVLNASSNVKKSEGEQDRESENGDEIGEDKKGVKRKLDECCPDDQVEIEKEKHQAEKNLKKVKNLAVSMASKAATLARELKSVKSDMCFLQERCALLEEENRRLRDGFGEGVRPDEDDLVRLQLEALLAEKSRLATENANLTRENQCLRQLVEYHQFATEDLSASYEQVIEGLCLDFSSPGAEDGSAGRVDVDDQEDIPTPKSGNFEFHTPLHKNIVRDDDLVNH</sequence>
<protein>
    <submittedName>
        <fullName evidence="3">Uncharacterized protein</fullName>
    </submittedName>
</protein>
<reference evidence="3" key="1">
    <citation type="submission" date="2024-03" db="EMBL/GenBank/DDBJ databases">
        <title>WGS assembly of Saponaria officinalis var. Norfolk2.</title>
        <authorList>
            <person name="Jenkins J."/>
            <person name="Shu S."/>
            <person name="Grimwood J."/>
            <person name="Barry K."/>
            <person name="Goodstein D."/>
            <person name="Schmutz J."/>
            <person name="Leebens-Mack J."/>
            <person name="Osbourn A."/>
        </authorList>
    </citation>
    <scope>NUCLEOTIDE SEQUENCE [LARGE SCALE GENOMIC DNA]</scope>
    <source>
        <strain evidence="3">JIC</strain>
    </source>
</reference>
<proteinExistence type="predicted"/>
<feature type="region of interest" description="Disordered" evidence="2">
    <location>
        <begin position="279"/>
        <end position="303"/>
    </location>
</feature>
<organism evidence="3 4">
    <name type="scientific">Saponaria officinalis</name>
    <name type="common">Common soapwort</name>
    <name type="synonym">Lychnis saponaria</name>
    <dbReference type="NCBI Taxonomy" id="3572"/>
    <lineage>
        <taxon>Eukaryota</taxon>
        <taxon>Viridiplantae</taxon>
        <taxon>Streptophyta</taxon>
        <taxon>Embryophyta</taxon>
        <taxon>Tracheophyta</taxon>
        <taxon>Spermatophyta</taxon>
        <taxon>Magnoliopsida</taxon>
        <taxon>eudicotyledons</taxon>
        <taxon>Gunneridae</taxon>
        <taxon>Pentapetalae</taxon>
        <taxon>Caryophyllales</taxon>
        <taxon>Caryophyllaceae</taxon>
        <taxon>Caryophylleae</taxon>
        <taxon>Saponaria</taxon>
    </lineage>
</organism>
<dbReference type="AlphaFoldDB" id="A0AAW1NCT6"/>
<accession>A0AAW1NCT6</accession>
<gene>
    <name evidence="3" type="ORF">RND81_01G076300</name>
</gene>
<dbReference type="PANTHER" id="PTHR31016">
    <property type="entry name" value="OS04G0228100 PROTEIN"/>
    <property type="match status" value="1"/>
</dbReference>
<comment type="caution">
    <text evidence="3">The sequence shown here is derived from an EMBL/GenBank/DDBJ whole genome shotgun (WGS) entry which is preliminary data.</text>
</comment>
<dbReference type="EMBL" id="JBDFQZ010000001">
    <property type="protein sequence ID" value="KAK9756139.1"/>
    <property type="molecule type" value="Genomic_DNA"/>
</dbReference>
<feature type="coiled-coil region" evidence="1">
    <location>
        <begin position="221"/>
        <end position="248"/>
    </location>
</feature>
<name>A0AAW1NCT6_SAPOF</name>
<evidence type="ECO:0000256" key="1">
    <source>
        <dbReference type="SAM" id="Coils"/>
    </source>
</evidence>
<dbReference type="PANTHER" id="PTHR31016:SF2">
    <property type="entry name" value="OS04G0228100 PROTEIN"/>
    <property type="match status" value="1"/>
</dbReference>
<dbReference type="Proteomes" id="UP001443914">
    <property type="component" value="Unassembled WGS sequence"/>
</dbReference>
<feature type="region of interest" description="Disordered" evidence="2">
    <location>
        <begin position="106"/>
        <end position="128"/>
    </location>
</feature>
<evidence type="ECO:0000313" key="3">
    <source>
        <dbReference type="EMBL" id="KAK9756139.1"/>
    </source>
</evidence>
<feature type="compositionally biased region" description="Basic and acidic residues" evidence="2">
    <location>
        <begin position="107"/>
        <end position="118"/>
    </location>
</feature>
<keyword evidence="4" id="KW-1185">Reference proteome</keyword>